<evidence type="ECO:0000256" key="2">
    <source>
        <dbReference type="ARBA" id="ARBA00022837"/>
    </source>
</evidence>
<dbReference type="RefSeq" id="WP_014576066.1">
    <property type="nucleotide sequence ID" value="NZ_CP076686.1"/>
</dbReference>
<reference evidence="6 7" key="1">
    <citation type="submission" date="2021-06" db="EMBL/GenBank/DDBJ databases">
        <title>Microbial metabolic specificity influences pelagic lipid remineralization.</title>
        <authorList>
            <person name="Behrendt L."/>
            <person name="Hunter J.E."/>
            <person name="Alcolombri U."/>
            <person name="Smriga S."/>
            <person name="Mincer T."/>
            <person name="Lowenstein D.P."/>
            <person name="Peaudecerf F.J."/>
            <person name="Fernandez V.I."/>
            <person name="Fredricks H."/>
            <person name="Almblad H."/>
            <person name="Harrison J.J."/>
            <person name="Stocker R."/>
            <person name="Van Mooy B.A.S."/>
        </authorList>
    </citation>
    <scope>NUCLEOTIDE SEQUENCE [LARGE SCALE GENOMIC DNA]</scope>
    <source>
        <strain evidence="6 7">HP15-B</strain>
    </source>
</reference>
<organism evidence="6 7">
    <name type="scientific">Marinobacter adhaerens</name>
    <dbReference type="NCBI Taxonomy" id="1033846"/>
    <lineage>
        <taxon>Bacteria</taxon>
        <taxon>Pseudomonadati</taxon>
        <taxon>Pseudomonadota</taxon>
        <taxon>Gammaproteobacteria</taxon>
        <taxon>Pseudomonadales</taxon>
        <taxon>Marinobacteraceae</taxon>
        <taxon>Marinobacter</taxon>
    </lineage>
</organism>
<evidence type="ECO:0000259" key="5">
    <source>
        <dbReference type="Pfam" id="PF05567"/>
    </source>
</evidence>
<feature type="chain" id="PRO_5047270791" description="PilY1 beta-propeller domain-containing protein" evidence="4">
    <location>
        <begin position="24"/>
        <end position="1165"/>
    </location>
</feature>
<evidence type="ECO:0000256" key="3">
    <source>
        <dbReference type="SAM" id="MobiDB-lite"/>
    </source>
</evidence>
<accession>A0ABX8INB0</accession>
<keyword evidence="2" id="KW-0106">Calcium</keyword>
<keyword evidence="1" id="KW-0479">Metal-binding</keyword>
<feature type="region of interest" description="Disordered" evidence="3">
    <location>
        <begin position="571"/>
        <end position="593"/>
    </location>
</feature>
<feature type="domain" description="PilY1 beta-propeller" evidence="5">
    <location>
        <begin position="663"/>
        <end position="1007"/>
    </location>
</feature>
<dbReference type="GeneID" id="78559120"/>
<feature type="signal peptide" evidence="4">
    <location>
        <begin position="1"/>
        <end position="23"/>
    </location>
</feature>
<keyword evidence="4" id="KW-0732">Signal</keyword>
<evidence type="ECO:0000313" key="7">
    <source>
        <dbReference type="Proteomes" id="UP000683442"/>
    </source>
</evidence>
<name>A0ABX8INB0_9GAMM</name>
<evidence type="ECO:0000256" key="4">
    <source>
        <dbReference type="SAM" id="SignalP"/>
    </source>
</evidence>
<dbReference type="Proteomes" id="UP000683442">
    <property type="component" value="Chromosome"/>
</dbReference>
<sequence>MTKTKLAHLAAGMLLSVPASGYAEVNFAQQPLFSGGSVEANMLFILDDSGSMRWGFMPDELVNPGVTGGGSQLPNCSSYIVYDSEDFCGLDTSGNEELVSPATNTIYYNPNTNYAPPVRSDGTSFANADFFNAPMDGYSSGSSNVNLSNEYTAIMDDYFYSGWLNYYGNWYQIGGFTVSPAANKGQAFVYMPDGSCGSNVTSSCLDRKAIPNSEFPGDADSQRQNFANWFSYYRTRMMLAKAGTGSAFAAAFEEEGVSQDLRLGWGEINRGRNTVDGASVRAVRSGVRPYVDVKDQFFTWLYGRNASGSTPLQRALEGAGQYYENSLRAWVDDPSRSPDAVTNPARECRPSYALLMTDGYYNTGSSYDPDLTVKADDTNGPNITTGLNAPYQYLPSAPYSDGYNGRVSLADIAMHYWKRDLRTDIDNYVPVSEDTDTEDLQKPGDPAFWQHMVTFGVGLGVTGSVDPTTAFKSALTGTQVDWWGGSTNEDKINDLLHATVNSRGGFYSASSAEDYQSAIKSILDDTSARAGSATGLDFSITSFKEGSLLFSAAFDPNGWTGDVKAVELQASEEGEPQIPGEGASGWSAREKLKNRDLTENDRNIITFDGTRGRPFRWNELTADQKADLATGNAALAEDRLAYLRGDRSFETDLTNFRKRGSRLGSIVNSTPRFVAAPDSEWPNSSAFGDGKYSVFRKSNEDRTPVVYAGSNDGMLHAFKGTNDEDGGEELLAYVPDFMYSTEVAEGLHYLTQPSYEHRYYVDLETRVTDMYIQGRNSAGGLSDAGWKTVLIGGGRGGAPGIFALDITDPDSFSESNAQSTVLWEFTHEKLGNLVQPPVVSLADWGGGDYRWTAFVPSGYNTGSTGFFMLDMEGGLDGSWDTGDFEYIEFENGDGLSALTVIDNTSDYIADRVYAGDLDGNMWVAVGGNGGWDSAYKSGSAARPYVTVNKPITGAPTVGPSTSSGKDPNLMILFGTGKYLERSDNSSISEQSFYGVLETADTKTTVTEANLVERDLVVGTGQIDGVSQTIRYAEGDPVDYESKSGWYADLPVSGERIVTNGVIRGDYVYVSTLIPSVDPCKGGGDGWIMAFDIQEGLVGLDDGESIGAFEDSTYNAMGYKVEGVPSQLKVWDEYLAYDCAGCGAQLDALPPFGLALGRKGWRELTQ</sequence>
<proteinExistence type="predicted"/>
<evidence type="ECO:0000313" key="6">
    <source>
        <dbReference type="EMBL" id="QWV14283.1"/>
    </source>
</evidence>
<dbReference type="Pfam" id="PF05567">
    <property type="entry name" value="T4P_PilY1"/>
    <property type="match status" value="1"/>
</dbReference>
<dbReference type="EMBL" id="CP076686">
    <property type="protein sequence ID" value="QWV14283.1"/>
    <property type="molecule type" value="Genomic_DNA"/>
</dbReference>
<dbReference type="InterPro" id="IPR008707">
    <property type="entry name" value="B-propeller_PilY1"/>
</dbReference>
<gene>
    <name evidence="6" type="ORF">KQ249_06710</name>
</gene>
<protein>
    <recommendedName>
        <fullName evidence="5">PilY1 beta-propeller domain-containing protein</fullName>
    </recommendedName>
</protein>
<keyword evidence="7" id="KW-1185">Reference proteome</keyword>
<evidence type="ECO:0000256" key="1">
    <source>
        <dbReference type="ARBA" id="ARBA00022723"/>
    </source>
</evidence>